<dbReference type="Proteomes" id="UP001151699">
    <property type="component" value="Chromosome B"/>
</dbReference>
<dbReference type="PROSITE" id="PS50089">
    <property type="entry name" value="ZF_RING_2"/>
    <property type="match status" value="1"/>
</dbReference>
<dbReference type="AlphaFoldDB" id="A0A9Q0N565"/>
<dbReference type="GO" id="GO:0035102">
    <property type="term" value="C:PRC1 complex"/>
    <property type="evidence" value="ECO:0007669"/>
    <property type="project" value="TreeGrafter"/>
</dbReference>
<dbReference type="InterPro" id="IPR017907">
    <property type="entry name" value="Znf_RING_CS"/>
</dbReference>
<comment type="caution">
    <text evidence="6">The sequence shown here is derived from an EMBL/GenBank/DDBJ whole genome shotgun (WGS) entry which is preliminary data.</text>
</comment>
<dbReference type="SMART" id="SM00184">
    <property type="entry name" value="RING"/>
    <property type="match status" value="1"/>
</dbReference>
<sequence>IILPVNMAEAKENKAVAVDPHKPIKVLLKTVSPQITCSLCKGYLIDATTIVECLHSFCHSCIIKQLKTTEYCPICELMINKKKPNIK</sequence>
<dbReference type="Gene3D" id="3.30.40.10">
    <property type="entry name" value="Zinc/RING finger domain, C3HC4 (zinc finger)"/>
    <property type="match status" value="1"/>
</dbReference>
<dbReference type="SUPFAM" id="SSF57850">
    <property type="entry name" value="RING/U-box"/>
    <property type="match status" value="1"/>
</dbReference>
<dbReference type="InterPro" id="IPR001841">
    <property type="entry name" value="Znf_RING"/>
</dbReference>
<dbReference type="InterPro" id="IPR013083">
    <property type="entry name" value="Znf_RING/FYVE/PHD"/>
</dbReference>
<evidence type="ECO:0000313" key="7">
    <source>
        <dbReference type="Proteomes" id="UP001151699"/>
    </source>
</evidence>
<dbReference type="EMBL" id="WJQU01000002">
    <property type="protein sequence ID" value="KAJ6643773.1"/>
    <property type="molecule type" value="Genomic_DNA"/>
</dbReference>
<evidence type="ECO:0000259" key="5">
    <source>
        <dbReference type="PROSITE" id="PS50089"/>
    </source>
</evidence>
<name>A0A9Q0N565_9DIPT</name>
<dbReference type="PANTHER" id="PTHR10825">
    <property type="entry name" value="RING FINGER DOMAIN-CONTAINING, POLYCOMB GROUP COMPONENT"/>
    <property type="match status" value="1"/>
</dbReference>
<dbReference type="GO" id="GO:0000122">
    <property type="term" value="P:negative regulation of transcription by RNA polymerase II"/>
    <property type="evidence" value="ECO:0007669"/>
    <property type="project" value="TreeGrafter"/>
</dbReference>
<keyword evidence="2 4" id="KW-0863">Zinc-finger</keyword>
<dbReference type="GO" id="GO:1990841">
    <property type="term" value="F:promoter-specific chromatin binding"/>
    <property type="evidence" value="ECO:0007669"/>
    <property type="project" value="TreeGrafter"/>
</dbReference>
<feature type="domain" description="RING-type" evidence="5">
    <location>
        <begin position="37"/>
        <end position="76"/>
    </location>
</feature>
<proteinExistence type="predicted"/>
<dbReference type="Pfam" id="PF13923">
    <property type="entry name" value="zf-C3HC4_2"/>
    <property type="match status" value="1"/>
</dbReference>
<evidence type="ECO:0000256" key="2">
    <source>
        <dbReference type="ARBA" id="ARBA00022771"/>
    </source>
</evidence>
<organism evidence="6 7">
    <name type="scientific">Pseudolycoriella hygida</name>
    <dbReference type="NCBI Taxonomy" id="35572"/>
    <lineage>
        <taxon>Eukaryota</taxon>
        <taxon>Metazoa</taxon>
        <taxon>Ecdysozoa</taxon>
        <taxon>Arthropoda</taxon>
        <taxon>Hexapoda</taxon>
        <taxon>Insecta</taxon>
        <taxon>Pterygota</taxon>
        <taxon>Neoptera</taxon>
        <taxon>Endopterygota</taxon>
        <taxon>Diptera</taxon>
        <taxon>Nematocera</taxon>
        <taxon>Sciaroidea</taxon>
        <taxon>Sciaridae</taxon>
        <taxon>Pseudolycoriella</taxon>
    </lineage>
</organism>
<dbReference type="GO" id="GO:0008270">
    <property type="term" value="F:zinc ion binding"/>
    <property type="evidence" value="ECO:0007669"/>
    <property type="project" value="UniProtKB-KW"/>
</dbReference>
<dbReference type="PANTHER" id="PTHR10825:SF29">
    <property type="entry name" value="POLYCOMB GROUP RING FINGER PROTEIN 1"/>
    <property type="match status" value="1"/>
</dbReference>
<keyword evidence="1" id="KW-0479">Metal-binding</keyword>
<keyword evidence="3" id="KW-0862">Zinc</keyword>
<gene>
    <name evidence="6" type="primary">Psc</name>
    <name evidence="6" type="ORF">Bhyg_08738</name>
</gene>
<evidence type="ECO:0000256" key="4">
    <source>
        <dbReference type="PROSITE-ProRule" id="PRU00175"/>
    </source>
</evidence>
<keyword evidence="7" id="KW-1185">Reference proteome</keyword>
<reference evidence="6" key="1">
    <citation type="submission" date="2022-07" db="EMBL/GenBank/DDBJ databases">
        <authorList>
            <person name="Trinca V."/>
            <person name="Uliana J.V.C."/>
            <person name="Torres T.T."/>
            <person name="Ward R.J."/>
            <person name="Monesi N."/>
        </authorList>
    </citation>
    <scope>NUCLEOTIDE SEQUENCE</scope>
    <source>
        <strain evidence="6">HSMRA1968</strain>
        <tissue evidence="6">Whole embryos</tissue>
    </source>
</reference>
<evidence type="ECO:0000256" key="3">
    <source>
        <dbReference type="ARBA" id="ARBA00022833"/>
    </source>
</evidence>
<accession>A0A9Q0N565</accession>
<feature type="non-terminal residue" evidence="6">
    <location>
        <position position="1"/>
    </location>
</feature>
<dbReference type="OrthoDB" id="1305878at2759"/>
<dbReference type="PROSITE" id="PS00518">
    <property type="entry name" value="ZF_RING_1"/>
    <property type="match status" value="1"/>
</dbReference>
<protein>
    <submittedName>
        <fullName evidence="6">Polycomb group protein Psc</fullName>
    </submittedName>
</protein>
<evidence type="ECO:0000313" key="6">
    <source>
        <dbReference type="EMBL" id="KAJ6643773.1"/>
    </source>
</evidence>
<evidence type="ECO:0000256" key="1">
    <source>
        <dbReference type="ARBA" id="ARBA00022723"/>
    </source>
</evidence>